<protein>
    <submittedName>
        <fullName evidence="1">Uncharacterized protein</fullName>
    </submittedName>
</protein>
<evidence type="ECO:0000313" key="2">
    <source>
        <dbReference type="Proteomes" id="UP001315278"/>
    </source>
</evidence>
<keyword evidence="2" id="KW-1185">Reference proteome</keyword>
<name>A0ABS5FZ06_9BRAD</name>
<evidence type="ECO:0000313" key="1">
    <source>
        <dbReference type="EMBL" id="MBR0801804.1"/>
    </source>
</evidence>
<dbReference type="EMBL" id="JAFCJH010000111">
    <property type="protein sequence ID" value="MBR0801804.1"/>
    <property type="molecule type" value="Genomic_DNA"/>
</dbReference>
<reference evidence="2" key="1">
    <citation type="journal article" date="2021" name="ISME J.">
        <title>Evolutionary origin and ecological implication of a unique nif island in free-living Bradyrhizobium lineages.</title>
        <authorList>
            <person name="Tao J."/>
        </authorList>
    </citation>
    <scope>NUCLEOTIDE SEQUENCE [LARGE SCALE GENOMIC DNA]</scope>
    <source>
        <strain evidence="2">SZCCT0434</strain>
    </source>
</reference>
<sequence length="54" mass="5790">MLGLQGGPSFSVGFAHALVDGRIVELRVPYPMGFFAKQIDGRIDDPAGKTVHYG</sequence>
<gene>
    <name evidence="1" type="ORF">JQ615_41455</name>
</gene>
<organism evidence="1 2">
    <name type="scientific">Bradyrhizobium jicamae</name>
    <dbReference type="NCBI Taxonomy" id="280332"/>
    <lineage>
        <taxon>Bacteria</taxon>
        <taxon>Pseudomonadati</taxon>
        <taxon>Pseudomonadota</taxon>
        <taxon>Alphaproteobacteria</taxon>
        <taxon>Hyphomicrobiales</taxon>
        <taxon>Nitrobacteraceae</taxon>
        <taxon>Bradyrhizobium</taxon>
    </lineage>
</organism>
<accession>A0ABS5FZ06</accession>
<comment type="caution">
    <text evidence="1">The sequence shown here is derived from an EMBL/GenBank/DDBJ whole genome shotgun (WGS) entry which is preliminary data.</text>
</comment>
<dbReference type="RefSeq" id="WP_212495709.1">
    <property type="nucleotide sequence ID" value="NZ_JAFCJH010000111.1"/>
</dbReference>
<dbReference type="Proteomes" id="UP001315278">
    <property type="component" value="Unassembled WGS sequence"/>
</dbReference>
<proteinExistence type="predicted"/>